<gene>
    <name evidence="6" type="ORF">METZ01_LOCUS99617</name>
</gene>
<dbReference type="CDD" id="cd00616">
    <property type="entry name" value="AHBA_syn"/>
    <property type="match status" value="1"/>
</dbReference>
<evidence type="ECO:0000256" key="2">
    <source>
        <dbReference type="ARBA" id="ARBA00022576"/>
    </source>
</evidence>
<evidence type="ECO:0000313" key="6">
    <source>
        <dbReference type="EMBL" id="SVA46763.1"/>
    </source>
</evidence>
<name>A0A381W4E1_9ZZZZ</name>
<evidence type="ECO:0000256" key="1">
    <source>
        <dbReference type="ARBA" id="ARBA00001933"/>
    </source>
</evidence>
<evidence type="ECO:0000256" key="3">
    <source>
        <dbReference type="ARBA" id="ARBA00022679"/>
    </source>
</evidence>
<dbReference type="InterPro" id="IPR015422">
    <property type="entry name" value="PyrdxlP-dep_Trfase_small"/>
</dbReference>
<dbReference type="AlphaFoldDB" id="A0A381W4E1"/>
<dbReference type="EMBL" id="UINC01010520">
    <property type="protein sequence ID" value="SVA46763.1"/>
    <property type="molecule type" value="Genomic_DNA"/>
</dbReference>
<dbReference type="PIRSF" id="PIRSF000390">
    <property type="entry name" value="PLP_StrS"/>
    <property type="match status" value="1"/>
</dbReference>
<dbReference type="GO" id="GO:0000271">
    <property type="term" value="P:polysaccharide biosynthetic process"/>
    <property type="evidence" value="ECO:0007669"/>
    <property type="project" value="TreeGrafter"/>
</dbReference>
<proteinExistence type="inferred from homology"/>
<dbReference type="SUPFAM" id="SSF53383">
    <property type="entry name" value="PLP-dependent transferases"/>
    <property type="match status" value="1"/>
</dbReference>
<dbReference type="InterPro" id="IPR015421">
    <property type="entry name" value="PyrdxlP-dep_Trfase_major"/>
</dbReference>
<evidence type="ECO:0000256" key="5">
    <source>
        <dbReference type="ARBA" id="ARBA00037999"/>
    </source>
</evidence>
<dbReference type="InterPro" id="IPR015424">
    <property type="entry name" value="PyrdxlP-dep_Trfase"/>
</dbReference>
<keyword evidence="4" id="KW-0663">Pyridoxal phosphate</keyword>
<keyword evidence="2" id="KW-0032">Aminotransferase</keyword>
<sequence>MKTSKMNYIPISRPSITQKEIDYVTDAVKSGWVSSLGKYVEIFEKMFCEYCDTKYALTTANGTVALHLALAALGINQEDEVIVPDFTFVATANAVKYLGAKVITVDIDEETYCISPKAIEKAITSKTKAIVPVHLYGHPANMDEINKIAKNNNVFVIEDAAEAHGAEINGEKVGGLGGAGIFSLYGNKIITSGEGGIITTNNHILYEKMKYLRDQAMSYEKRYWHTEIGFNYRMTNLQAALALAQLERINKILDKKLEIFSWYHNYLNNINGIKLNPKLDNYKNVYWVICIELLNFSENERDTLMAKLNEKHIDSRPYFYPISEMPMYSSVYTPVTKLISKRGINLPSYYDITQDQVLYICKELKKLL</sequence>
<dbReference type="PANTHER" id="PTHR30244:SF34">
    <property type="entry name" value="DTDP-4-AMINO-4,6-DIDEOXYGALACTOSE TRANSAMINASE"/>
    <property type="match status" value="1"/>
</dbReference>
<keyword evidence="3" id="KW-0808">Transferase</keyword>
<dbReference type="Gene3D" id="3.40.640.10">
    <property type="entry name" value="Type I PLP-dependent aspartate aminotransferase-like (Major domain)"/>
    <property type="match status" value="1"/>
</dbReference>
<accession>A0A381W4E1</accession>
<dbReference type="InterPro" id="IPR000653">
    <property type="entry name" value="DegT/StrS_aminotransferase"/>
</dbReference>
<comment type="similarity">
    <text evidence="5">Belongs to the DegT/DnrJ/EryC1 family.</text>
</comment>
<organism evidence="6">
    <name type="scientific">marine metagenome</name>
    <dbReference type="NCBI Taxonomy" id="408172"/>
    <lineage>
        <taxon>unclassified sequences</taxon>
        <taxon>metagenomes</taxon>
        <taxon>ecological metagenomes</taxon>
    </lineage>
</organism>
<dbReference type="Pfam" id="PF01041">
    <property type="entry name" value="DegT_DnrJ_EryC1"/>
    <property type="match status" value="1"/>
</dbReference>
<dbReference type="GO" id="GO:0030170">
    <property type="term" value="F:pyridoxal phosphate binding"/>
    <property type="evidence" value="ECO:0007669"/>
    <property type="project" value="TreeGrafter"/>
</dbReference>
<comment type="cofactor">
    <cofactor evidence="1">
        <name>pyridoxal 5'-phosphate</name>
        <dbReference type="ChEBI" id="CHEBI:597326"/>
    </cofactor>
</comment>
<dbReference type="PANTHER" id="PTHR30244">
    <property type="entry name" value="TRANSAMINASE"/>
    <property type="match status" value="1"/>
</dbReference>
<evidence type="ECO:0000256" key="4">
    <source>
        <dbReference type="ARBA" id="ARBA00022898"/>
    </source>
</evidence>
<dbReference type="Gene3D" id="3.90.1150.10">
    <property type="entry name" value="Aspartate Aminotransferase, domain 1"/>
    <property type="match status" value="1"/>
</dbReference>
<dbReference type="FunFam" id="3.40.640.10:FF:000090">
    <property type="entry name" value="Pyridoxal phosphate-dependent aminotransferase"/>
    <property type="match status" value="1"/>
</dbReference>
<dbReference type="GO" id="GO:0008483">
    <property type="term" value="F:transaminase activity"/>
    <property type="evidence" value="ECO:0007669"/>
    <property type="project" value="UniProtKB-KW"/>
</dbReference>
<reference evidence="6" key="1">
    <citation type="submission" date="2018-05" db="EMBL/GenBank/DDBJ databases">
        <authorList>
            <person name="Lanie J.A."/>
            <person name="Ng W.-L."/>
            <person name="Kazmierczak K.M."/>
            <person name="Andrzejewski T.M."/>
            <person name="Davidsen T.M."/>
            <person name="Wayne K.J."/>
            <person name="Tettelin H."/>
            <person name="Glass J.I."/>
            <person name="Rusch D."/>
            <person name="Podicherti R."/>
            <person name="Tsui H.-C.T."/>
            <person name="Winkler M.E."/>
        </authorList>
    </citation>
    <scope>NUCLEOTIDE SEQUENCE</scope>
</reference>
<evidence type="ECO:0008006" key="7">
    <source>
        <dbReference type="Google" id="ProtNLM"/>
    </source>
</evidence>
<protein>
    <recommendedName>
        <fullName evidence="7">Aminotransferase DegT</fullName>
    </recommendedName>
</protein>